<dbReference type="InterPro" id="IPR041516">
    <property type="entry name" value="LACTB2_WH"/>
</dbReference>
<dbReference type="Proteomes" id="UP001230978">
    <property type="component" value="Chromosome"/>
</dbReference>
<name>A0ABY8Q936_9RHOB</name>
<dbReference type="Pfam" id="PF00753">
    <property type="entry name" value="Lactamase_B"/>
    <property type="match status" value="1"/>
</dbReference>
<dbReference type="SMART" id="SM00849">
    <property type="entry name" value="Lactamase_B"/>
    <property type="match status" value="1"/>
</dbReference>
<dbReference type="Gene3D" id="1.10.10.10">
    <property type="entry name" value="Winged helix-like DNA-binding domain superfamily/Winged helix DNA-binding domain"/>
    <property type="match status" value="1"/>
</dbReference>
<dbReference type="InterPro" id="IPR001279">
    <property type="entry name" value="Metallo-B-lactamas"/>
</dbReference>
<keyword evidence="3" id="KW-1185">Reference proteome</keyword>
<gene>
    <name evidence="2" type="ORF">QF092_02905</name>
</gene>
<dbReference type="SUPFAM" id="SSF56281">
    <property type="entry name" value="Metallo-hydrolase/oxidoreductase"/>
    <property type="match status" value="1"/>
</dbReference>
<organism evidence="2 3">
    <name type="scientific">Fuscovulum ytuae</name>
    <dbReference type="NCBI Taxonomy" id="3042299"/>
    <lineage>
        <taxon>Bacteria</taxon>
        <taxon>Pseudomonadati</taxon>
        <taxon>Pseudomonadota</taxon>
        <taxon>Alphaproteobacteria</taxon>
        <taxon>Rhodobacterales</taxon>
        <taxon>Paracoccaceae</taxon>
        <taxon>Fuscovulum</taxon>
    </lineage>
</organism>
<dbReference type="Gene3D" id="3.60.15.10">
    <property type="entry name" value="Ribonuclease Z/Hydroxyacylglutathione hydrolase-like"/>
    <property type="match status" value="1"/>
</dbReference>
<accession>A0ABY8Q936</accession>
<evidence type="ECO:0000313" key="2">
    <source>
        <dbReference type="EMBL" id="WGV16782.1"/>
    </source>
</evidence>
<reference evidence="2 3" key="1">
    <citation type="submission" date="2023-04" db="EMBL/GenBank/DDBJ databases">
        <title>YMD61, complete Genome.</title>
        <authorList>
            <person name="Zhang J."/>
        </authorList>
    </citation>
    <scope>NUCLEOTIDE SEQUENCE [LARGE SCALE GENOMIC DNA]</scope>
    <source>
        <strain evidence="2 3">YMD61</strain>
    </source>
</reference>
<feature type="domain" description="Metallo-beta-lactamase" evidence="1">
    <location>
        <begin position="9"/>
        <end position="167"/>
    </location>
</feature>
<dbReference type="InterPro" id="IPR050662">
    <property type="entry name" value="Sec-metab_biosynth-thioest"/>
</dbReference>
<protein>
    <submittedName>
        <fullName evidence="2">MBL fold metallo-hydrolase</fullName>
    </submittedName>
</protein>
<evidence type="ECO:0000313" key="3">
    <source>
        <dbReference type="Proteomes" id="UP001230978"/>
    </source>
</evidence>
<dbReference type="CDD" id="cd16278">
    <property type="entry name" value="metallo-hydrolase-like_MBL-fold"/>
    <property type="match status" value="1"/>
</dbReference>
<dbReference type="PANTHER" id="PTHR23131">
    <property type="entry name" value="ENDORIBONUCLEASE LACTB2"/>
    <property type="match status" value="1"/>
</dbReference>
<proteinExistence type="predicted"/>
<sequence length="254" mass="27284">MDPGPDDDGHIAAILAALDPGEIVEQILITHPHRDHSALASRLSAQTGAPVLAFGRADEGRNPRMAALAAQRPTGGGDGLDTSFAPDRNLADGERISGPDWEVTSLHTPGHLGTHLCFCLGEVLLSGDHVMGWSTSIVAPPDGDMGDYMNSLARLDRPDWQQFLPGHGDPIPHPQRRVQELITHRRAREAQILDALAQAPQTAAQIAHSLYPDLAPNLKPAATRNVLAHLIDLHGKSHVHTDHPLTANNLFHLA</sequence>
<dbReference type="Pfam" id="PF17778">
    <property type="entry name" value="WHD_BLACT"/>
    <property type="match status" value="1"/>
</dbReference>
<dbReference type="InterPro" id="IPR036866">
    <property type="entry name" value="RibonucZ/Hydroxyglut_hydro"/>
</dbReference>
<dbReference type="InterPro" id="IPR036388">
    <property type="entry name" value="WH-like_DNA-bd_sf"/>
</dbReference>
<dbReference type="EMBL" id="CP124535">
    <property type="protein sequence ID" value="WGV16782.1"/>
    <property type="molecule type" value="Genomic_DNA"/>
</dbReference>
<dbReference type="PANTHER" id="PTHR23131:SF0">
    <property type="entry name" value="ENDORIBONUCLEASE LACTB2"/>
    <property type="match status" value="1"/>
</dbReference>
<evidence type="ECO:0000259" key="1">
    <source>
        <dbReference type="SMART" id="SM00849"/>
    </source>
</evidence>